<accession>A0A077CVX5</accession>
<dbReference type="PANTHER" id="PTHR43969:SF4">
    <property type="entry name" value="FI01423P-RELATED"/>
    <property type="match status" value="1"/>
</dbReference>
<proteinExistence type="evidence at transcript level"/>
<dbReference type="SUPFAM" id="SSF52833">
    <property type="entry name" value="Thioredoxin-like"/>
    <property type="match status" value="1"/>
</dbReference>
<dbReference type="Gene3D" id="3.40.30.10">
    <property type="entry name" value="Glutaredoxin"/>
    <property type="match status" value="1"/>
</dbReference>
<dbReference type="AlphaFoldDB" id="A0A077CVX5"/>
<dbReference type="SFLD" id="SFLDG01153">
    <property type="entry name" value="Main.4:_Theta-like"/>
    <property type="match status" value="1"/>
</dbReference>
<sequence length="217" mass="24280">MAPRVYVTIVSPSVRATLLTTHALGINIEMEEIDLSNKEQFKPSFLKLNPQHTVPTLEDDDDFVVWDSHVINGYLVDKYGGIDDSLYPTDMNERAKVNQKLHFDTELALLSSRILKSILHGGKKSAPQEQVDEIVERYDFLEKFLSVNSHVALGHLTIADFSVIATVSTIDLIVPVDLKKYPKIAAWMKKMQALPYYAANKNGLDKIRGQIAAALEG</sequence>
<dbReference type="PROSITE" id="PS50405">
    <property type="entry name" value="GST_CTER"/>
    <property type="match status" value="1"/>
</dbReference>
<name>A0A077CVX5_TENMO</name>
<dbReference type="InterPro" id="IPR040079">
    <property type="entry name" value="Glutathione_S-Trfase"/>
</dbReference>
<dbReference type="CDD" id="cd03177">
    <property type="entry name" value="GST_C_Delta_Epsilon"/>
    <property type="match status" value="1"/>
</dbReference>
<dbReference type="InterPro" id="IPR004046">
    <property type="entry name" value="GST_C"/>
</dbReference>
<evidence type="ECO:0000313" key="3">
    <source>
        <dbReference type="EMBL" id="AIL23544.1"/>
    </source>
</evidence>
<dbReference type="GO" id="GO:0004364">
    <property type="term" value="F:glutathione transferase activity"/>
    <property type="evidence" value="ECO:0007669"/>
    <property type="project" value="UniProtKB-EC"/>
</dbReference>
<organism evidence="3">
    <name type="scientific">Tenebrio molitor</name>
    <name type="common">Yellow mealworm beetle</name>
    <dbReference type="NCBI Taxonomy" id="7067"/>
    <lineage>
        <taxon>Eukaryota</taxon>
        <taxon>Metazoa</taxon>
        <taxon>Ecdysozoa</taxon>
        <taxon>Arthropoda</taxon>
        <taxon>Hexapoda</taxon>
        <taxon>Insecta</taxon>
        <taxon>Pterygota</taxon>
        <taxon>Neoptera</taxon>
        <taxon>Endopterygota</taxon>
        <taxon>Coleoptera</taxon>
        <taxon>Polyphaga</taxon>
        <taxon>Cucujiformia</taxon>
        <taxon>Tenebrionidae</taxon>
        <taxon>Tenebrio</taxon>
    </lineage>
</organism>
<dbReference type="Gene3D" id="1.20.1050.10">
    <property type="match status" value="1"/>
</dbReference>
<dbReference type="FunFam" id="1.20.1050.10:FF:000007">
    <property type="entry name" value="Glutathione S-transferase 1-1"/>
    <property type="match status" value="1"/>
</dbReference>
<gene>
    <name evidence="3" type="primary">GSTe12</name>
</gene>
<feature type="domain" description="GST C-terminal" evidence="2">
    <location>
        <begin position="90"/>
        <end position="215"/>
    </location>
</feature>
<keyword evidence="3" id="KW-0808">Transferase</keyword>
<dbReference type="EC" id="2.5.1.18" evidence="3"/>
<dbReference type="SUPFAM" id="SSF47616">
    <property type="entry name" value="GST C-terminal domain-like"/>
    <property type="match status" value="1"/>
</dbReference>
<dbReference type="InterPro" id="IPR036249">
    <property type="entry name" value="Thioredoxin-like_sf"/>
</dbReference>
<evidence type="ECO:0000259" key="1">
    <source>
        <dbReference type="PROSITE" id="PS50404"/>
    </source>
</evidence>
<dbReference type="Pfam" id="PF00043">
    <property type="entry name" value="GST_C"/>
    <property type="match status" value="1"/>
</dbReference>
<dbReference type="SFLD" id="SFLDS00019">
    <property type="entry name" value="Glutathione_Transferase_(cytos"/>
    <property type="match status" value="1"/>
</dbReference>
<evidence type="ECO:0000259" key="2">
    <source>
        <dbReference type="PROSITE" id="PS50405"/>
    </source>
</evidence>
<dbReference type="InterPro" id="IPR010987">
    <property type="entry name" value="Glutathione-S-Trfase_C-like"/>
</dbReference>
<dbReference type="PROSITE" id="PS50404">
    <property type="entry name" value="GST_NTER"/>
    <property type="match status" value="1"/>
</dbReference>
<protein>
    <submittedName>
        <fullName evidence="3">Glutathione S-transferase epsilon</fullName>
        <ecNumber evidence="3">2.5.1.18</ecNumber>
    </submittedName>
</protein>
<dbReference type="EMBL" id="KJ868743">
    <property type="protein sequence ID" value="AIL23544.1"/>
    <property type="molecule type" value="mRNA"/>
</dbReference>
<reference evidence="3" key="1">
    <citation type="submission" date="2014-05" db="EMBL/GenBank/DDBJ databases">
        <title>Identification of putative glutathione S-transferase genes from Tenebrio molitor.</title>
        <authorList>
            <person name="Liu S."/>
        </authorList>
    </citation>
    <scope>NUCLEOTIDE SEQUENCE</scope>
    <source>
        <strain evidence="3">AAU-P</strain>
    </source>
</reference>
<feature type="domain" description="GST N-terminal" evidence="1">
    <location>
        <begin position="1"/>
        <end position="83"/>
    </location>
</feature>
<dbReference type="GO" id="GO:0006749">
    <property type="term" value="P:glutathione metabolic process"/>
    <property type="evidence" value="ECO:0007669"/>
    <property type="project" value="TreeGrafter"/>
</dbReference>
<dbReference type="InterPro" id="IPR036282">
    <property type="entry name" value="Glutathione-S-Trfase_C_sf"/>
</dbReference>
<dbReference type="FunFam" id="3.40.30.10:FF:000679">
    <property type="entry name" value="Glutathione S-transferase D7-like Protein"/>
    <property type="match status" value="1"/>
</dbReference>
<dbReference type="PANTHER" id="PTHR43969">
    <property type="entry name" value="GLUTATHIONE S TRANSFERASE D10, ISOFORM A-RELATED"/>
    <property type="match status" value="1"/>
</dbReference>
<dbReference type="SFLD" id="SFLDG00358">
    <property type="entry name" value="Main_(cytGST)"/>
    <property type="match status" value="1"/>
</dbReference>
<dbReference type="Pfam" id="PF13409">
    <property type="entry name" value="GST_N_2"/>
    <property type="match status" value="1"/>
</dbReference>
<dbReference type="InterPro" id="IPR004045">
    <property type="entry name" value="Glutathione_S-Trfase_N"/>
</dbReference>